<sequence length="1583" mass="171127">FQYVVAGTRAQLATLGAVLDALHQRKLNIRGQAGKQIASKIMDDLLAAGCGTEVKRSRATIPIPGIDVPFHSSHLLQGADQFRSCINMMVRPSDFDSTQFIGKYIPNLNAVPFDISPEFLQQLYDQTKSPVIERELAQWRPDTTLEEQLELCRYVIIELLSYQFASPVKWIQTQERMFREMGVQRLVEIGPSAILTRMAEGTLMLSGMEKQVALQHIHRDADDIFFASALENAKAEREQESERERQAQQEQLALHEAEVASVASSETAVDLDSAPPSRPSTSGGGGQCEVPDVPLTAVDVIRVVIAQKTKRALGDVPAEKSVKDLTGGKSTLQNEILGDLLKEFSSGGQIPDRPDEITLLELSTGLGAFSGTLGKYTSAQVSRLFSTKMPGGFSLSAVRSLLSSQFGLARAHQQDAVLLQALTMEPAGRFSSTDEAGQWLGTVAQAYAQVHGISLASQQSGSSGAAGAQGVAINSAEFELAQKSQRALAMRQIEAYARYLGIDLREGQRAHESAKDSMGQQQQQLDALVDELGSDFVDGIRGVFDVRKARVFDSHWNWARVDAYEWINAVLAGPAQPAEWSSADAQRLHVLANRADALLLKLASGMVRVLEQTQATAADDPCHAAAHRLACRIRDQCAAAAGGSPVYRELSQPTAPHTAISSAGKISYSEEPRAGEPSFAEYVDHVCAQPTDEARQQQHHLPLVHLREKAPTHDWVYSDDCSAVYYEALREMSAAGTSFGGCTALVTGCSRGSIAAQMLCCLLAGGAKVVATTSSYSRDALLFYEALYKQHGARGSELIVVPFNQGSVSDIRRLVAYIYGPADGAGSGRGLGWNLDYVLPFAAISEYGSDVSRLGSRSELAARIMLTNVLRLLGEIRSTKVELGYGTRQTMAVLPLSPNHGVFGNDGLYGESKAALETAFNRWESEGWGCHMSVAGAVIGWTRGTGLMSVNNTIAQAIESHGTRTFSTFEMAFNLMGLLHPAVAALAQDAPVWADLNGGLQRIARVNDAVNSARLALHSESGRRGAAVLGYGTDLGEALGPAVGQMHQDFVLNPLFNHKQQFPCAPAYEQLEHLRHLEGMVNLDQVVVVTGYGELGPYGHAETRWEMEAHGEFSLEGCVELAWVMGLIRHVNGAVPGVEPRKRQRYAGWVDAASGEPVADHEVKARYEKQILDHTGIRLLEPELLDGQDPAVVPIMRELQIEHDMEPFEASADEAAGFKLRNGDKVDSWANADGSWSVRFLKGAVLMVPKALRFDRLVGAQLPTGWDPARYGIPKDVIEQVDPVTCYALVATVEAFVRSGITDPYELYRYFHVAQVGTSLGSGAGGVFSIRDLYRNRLTDKHVQSDILQETFANTTAAWINMLLLSSSGAIKPPTGGCGTSVLSVDVAADTIRAGKARVMIAGAFEGFVDQGSYEFAQMGATSNAVDELAAGRTPREMSRPTTSTRTGFVEAQGAGVMVLMSASAALEFGAPVYAVLAYSGTATDKQGHSLPAPGMGVLTSARQAPGAKPSRALDMAYRKRQIRRAMRDADAWAAEERELASDEAASPDDLAQHLALIDAKLADMRGEALNTWGQDFWRRLPD</sequence>
<feature type="non-terminal residue" evidence="10">
    <location>
        <position position="1"/>
    </location>
</feature>
<dbReference type="InterPro" id="IPR026025">
    <property type="entry name" value="FAS_alpha_yeast"/>
</dbReference>
<comment type="caution">
    <text evidence="10">The sequence shown here is derived from an EMBL/GenBank/DDBJ whole genome shotgun (WGS) entry which is preliminary data.</text>
</comment>
<keyword evidence="10" id="KW-0012">Acyltransferase</keyword>
<dbReference type="SUPFAM" id="SSF52151">
    <property type="entry name" value="FabD/lysophospholipase-like"/>
    <property type="match status" value="1"/>
</dbReference>
<comment type="similarity">
    <text evidence="1">Belongs to the thiolase-like superfamily. Fungal fatty acid synthetase subunit alpha family.</text>
</comment>
<dbReference type="GO" id="GO:0004316">
    <property type="term" value="F:3-oxoacyl-[acyl-carrier-protein] reductase (NADPH) activity"/>
    <property type="evidence" value="ECO:0007669"/>
    <property type="project" value="InterPro"/>
</dbReference>
<dbReference type="OrthoDB" id="4251012at2759"/>
<dbReference type="InterPro" id="IPR016035">
    <property type="entry name" value="Acyl_Trfase/lysoPLipase"/>
</dbReference>
<dbReference type="PIRSF" id="PIRSF000454">
    <property type="entry name" value="FAS_yeast_alpha"/>
    <property type="match status" value="1"/>
</dbReference>
<evidence type="ECO:0000256" key="5">
    <source>
        <dbReference type="ARBA" id="ARBA00022679"/>
    </source>
</evidence>
<organism evidence="10 11">
    <name type="scientific">Coemansia biformis</name>
    <dbReference type="NCBI Taxonomy" id="1286918"/>
    <lineage>
        <taxon>Eukaryota</taxon>
        <taxon>Fungi</taxon>
        <taxon>Fungi incertae sedis</taxon>
        <taxon>Zoopagomycota</taxon>
        <taxon>Kickxellomycotina</taxon>
        <taxon>Kickxellomycetes</taxon>
        <taxon>Kickxellales</taxon>
        <taxon>Kickxellaceae</taxon>
        <taxon>Coemansia</taxon>
    </lineage>
</organism>
<dbReference type="FunFam" id="3.90.25.70:FF:000001">
    <property type="entry name" value="Fatty acid synthase subunit alpha"/>
    <property type="match status" value="1"/>
</dbReference>
<gene>
    <name evidence="10" type="primary">fas2_6</name>
    <name evidence="10" type="ORF">LPJ61_004443</name>
</gene>
<feature type="active site" description="For beta-ketoacyl synthase activity" evidence="6">
    <location>
        <position position="1378"/>
    </location>
</feature>
<dbReference type="CDD" id="cd00828">
    <property type="entry name" value="elong_cond_enzymes"/>
    <property type="match status" value="1"/>
</dbReference>
<dbReference type="InterPro" id="IPR047224">
    <property type="entry name" value="FAS_alpha_su_C"/>
</dbReference>
<dbReference type="CDD" id="cd08950">
    <property type="entry name" value="KR_fFAS_SDR_c_like"/>
    <property type="match status" value="1"/>
</dbReference>
<dbReference type="InterPro" id="IPR020841">
    <property type="entry name" value="PKS_Beta-ketoAc_synthase_dom"/>
</dbReference>
<dbReference type="Gene3D" id="3.30.70.2490">
    <property type="match status" value="1"/>
</dbReference>
<dbReference type="InterPro" id="IPR014030">
    <property type="entry name" value="Ketoacyl_synth_N"/>
</dbReference>
<feature type="compositionally biased region" description="Basic and acidic residues" evidence="8">
    <location>
        <begin position="235"/>
        <end position="258"/>
    </location>
</feature>
<dbReference type="GO" id="GO:0004315">
    <property type="term" value="F:3-oxoacyl-[acyl-carrier-protein] synthase activity"/>
    <property type="evidence" value="ECO:0007669"/>
    <property type="project" value="UniProtKB-EC"/>
</dbReference>
<dbReference type="Gene3D" id="3.40.47.10">
    <property type="match status" value="1"/>
</dbReference>
<dbReference type="PROSITE" id="PS52004">
    <property type="entry name" value="KS3_2"/>
    <property type="match status" value="1"/>
</dbReference>
<keyword evidence="3 7" id="KW-0596">Phosphopantetheine</keyword>
<dbReference type="Gene3D" id="3.40.50.720">
    <property type="entry name" value="NAD(P)-binding Rossmann-like Domain"/>
    <property type="match status" value="1"/>
</dbReference>
<keyword evidence="5 10" id="KW-0808">Transferase</keyword>
<dbReference type="EC" id="2.3.1.41" evidence="2"/>
<evidence type="ECO:0000313" key="11">
    <source>
        <dbReference type="Proteomes" id="UP001143981"/>
    </source>
</evidence>
<dbReference type="InterPro" id="IPR040899">
    <property type="entry name" value="Fas_alpha_ACP"/>
</dbReference>
<evidence type="ECO:0000256" key="4">
    <source>
        <dbReference type="ARBA" id="ARBA00022553"/>
    </source>
</evidence>
<dbReference type="PANTHER" id="PTHR10982">
    <property type="entry name" value="MALONYL COA-ACYL CARRIER PROTEIN TRANSACYLASE"/>
    <property type="match status" value="1"/>
</dbReference>
<dbReference type="Pfam" id="PF18325">
    <property type="entry name" value="Fas_alpha_ACP"/>
    <property type="match status" value="1"/>
</dbReference>
<proteinExistence type="inferred from homology"/>
<dbReference type="Pfam" id="PF00109">
    <property type="entry name" value="ketoacyl-synt"/>
    <property type="match status" value="1"/>
</dbReference>
<dbReference type="GO" id="GO:0005835">
    <property type="term" value="C:fatty acid synthase complex"/>
    <property type="evidence" value="ECO:0007669"/>
    <property type="project" value="InterPro"/>
</dbReference>
<dbReference type="InterPro" id="IPR041550">
    <property type="entry name" value="FASI_helical"/>
</dbReference>
<dbReference type="GO" id="GO:0008897">
    <property type="term" value="F:holo-[acyl-carrier-protein] synthase activity"/>
    <property type="evidence" value="ECO:0007669"/>
    <property type="project" value="InterPro"/>
</dbReference>
<dbReference type="GO" id="GO:0004312">
    <property type="term" value="F:fatty acid synthase activity"/>
    <property type="evidence" value="ECO:0007669"/>
    <property type="project" value="InterPro"/>
</dbReference>
<evidence type="ECO:0000256" key="6">
    <source>
        <dbReference type="PIRSR" id="PIRSR000454-1"/>
    </source>
</evidence>
<keyword evidence="11" id="KW-1185">Reference proteome</keyword>
<feature type="modified residue" description="O-(pantetheine 4'-phosphoryl)serine" evidence="7">
    <location>
        <position position="330"/>
    </location>
</feature>
<feature type="domain" description="Ketosynthase family 3 (KS3)" evidence="9">
    <location>
        <begin position="1187"/>
        <end position="1583"/>
    </location>
</feature>
<dbReference type="EMBL" id="JANBOI010001015">
    <property type="protein sequence ID" value="KAJ1727686.1"/>
    <property type="molecule type" value="Genomic_DNA"/>
</dbReference>
<evidence type="ECO:0000256" key="8">
    <source>
        <dbReference type="SAM" id="MobiDB-lite"/>
    </source>
</evidence>
<dbReference type="InterPro" id="IPR016039">
    <property type="entry name" value="Thiolase-like"/>
</dbReference>
<dbReference type="Gene3D" id="6.10.140.1400">
    <property type="match status" value="1"/>
</dbReference>
<feature type="region of interest" description="Disordered" evidence="8">
    <location>
        <begin position="235"/>
        <end position="290"/>
    </location>
</feature>
<evidence type="ECO:0000256" key="1">
    <source>
        <dbReference type="ARBA" id="ARBA00007485"/>
    </source>
</evidence>
<evidence type="ECO:0000256" key="3">
    <source>
        <dbReference type="ARBA" id="ARBA00022450"/>
    </source>
</evidence>
<dbReference type="GO" id="GO:0042759">
    <property type="term" value="P:long-chain fatty acid biosynthetic process"/>
    <property type="evidence" value="ECO:0007669"/>
    <property type="project" value="InterPro"/>
</dbReference>
<dbReference type="PANTHER" id="PTHR10982:SF21">
    <property type="entry name" value="FATTY ACID SYNTHASE SUBUNIT BETA"/>
    <property type="match status" value="1"/>
</dbReference>
<protein>
    <recommendedName>
        <fullName evidence="2">beta-ketoacyl-[acyl-carrier-protein] synthase I</fullName>
        <ecNumber evidence="2">2.3.1.41</ecNumber>
    </recommendedName>
</protein>
<dbReference type="InterPro" id="IPR036291">
    <property type="entry name" value="NAD(P)-bd_dom_sf"/>
</dbReference>
<dbReference type="InterPro" id="IPR050830">
    <property type="entry name" value="Fungal_FAS"/>
</dbReference>
<feature type="compositionally biased region" description="Low complexity" evidence="8">
    <location>
        <begin position="259"/>
        <end position="281"/>
    </location>
</feature>
<reference evidence="10" key="1">
    <citation type="submission" date="2022-07" db="EMBL/GenBank/DDBJ databases">
        <title>Phylogenomic reconstructions and comparative analyses of Kickxellomycotina fungi.</title>
        <authorList>
            <person name="Reynolds N.K."/>
            <person name="Stajich J.E."/>
            <person name="Barry K."/>
            <person name="Grigoriev I.V."/>
            <person name="Crous P."/>
            <person name="Smith M.E."/>
        </authorList>
    </citation>
    <scope>NUCLEOTIDE SEQUENCE</scope>
    <source>
        <strain evidence="10">BCRC 34381</strain>
    </source>
</reference>
<name>A0A9W7YAT2_9FUNG</name>
<evidence type="ECO:0000259" key="9">
    <source>
        <dbReference type="PROSITE" id="PS52004"/>
    </source>
</evidence>
<feature type="non-terminal residue" evidence="10">
    <location>
        <position position="1583"/>
    </location>
</feature>
<dbReference type="SUPFAM" id="SSF51735">
    <property type="entry name" value="NAD(P)-binding Rossmann-fold domains"/>
    <property type="match status" value="1"/>
</dbReference>
<accession>A0A9W7YAT2</accession>
<evidence type="ECO:0000256" key="7">
    <source>
        <dbReference type="PIRSR" id="PIRSR000454-4"/>
    </source>
</evidence>
<evidence type="ECO:0000256" key="2">
    <source>
        <dbReference type="ARBA" id="ARBA00013191"/>
    </source>
</evidence>
<keyword evidence="4" id="KW-0597">Phosphoprotein</keyword>
<dbReference type="Pfam" id="PF18314">
    <property type="entry name" value="FAS_I_H"/>
    <property type="match status" value="1"/>
</dbReference>
<dbReference type="Gene3D" id="6.10.250.1930">
    <property type="match status" value="1"/>
</dbReference>
<dbReference type="Gene3D" id="3.90.25.70">
    <property type="match status" value="1"/>
</dbReference>
<evidence type="ECO:0000313" key="10">
    <source>
        <dbReference type="EMBL" id="KAJ1727686.1"/>
    </source>
</evidence>
<dbReference type="Proteomes" id="UP001143981">
    <property type="component" value="Unassembled WGS sequence"/>
</dbReference>
<dbReference type="SUPFAM" id="SSF53901">
    <property type="entry name" value="Thiolase-like"/>
    <property type="match status" value="1"/>
</dbReference>